<dbReference type="EMBL" id="JADKNH010000004">
    <property type="protein sequence ID" value="MBF4693212.1"/>
    <property type="molecule type" value="Genomic_DNA"/>
</dbReference>
<name>A0ABR9ZRY1_9FIRM</name>
<dbReference type="Pfam" id="PF06257">
    <property type="entry name" value="VEG"/>
    <property type="match status" value="1"/>
</dbReference>
<dbReference type="PANTHER" id="PTHR40026:SF1">
    <property type="entry name" value="PROTEIN VEG"/>
    <property type="match status" value="1"/>
</dbReference>
<sequence length="92" mass="10358">MVVDLATRQTLDDIKRNVQDCLGKKVILRTNKGKRKAKVREGIIQDAFPSVFTVRVDEGRDSERTVSFSYSDILTESVEVTILGTTDRIKVS</sequence>
<dbReference type="PANTHER" id="PTHR40026">
    <property type="entry name" value="PROTEIN VEG"/>
    <property type="match status" value="1"/>
</dbReference>
<proteinExistence type="predicted"/>
<gene>
    <name evidence="1" type="ORF">ISU02_08770</name>
</gene>
<dbReference type="Proteomes" id="UP000614200">
    <property type="component" value="Unassembled WGS sequence"/>
</dbReference>
<evidence type="ECO:0000313" key="1">
    <source>
        <dbReference type="EMBL" id="MBF4693212.1"/>
    </source>
</evidence>
<dbReference type="Gene3D" id="2.30.30.100">
    <property type="match status" value="1"/>
</dbReference>
<comment type="caution">
    <text evidence="1">The sequence shown here is derived from an EMBL/GenBank/DDBJ whole genome shotgun (WGS) entry which is preliminary data.</text>
</comment>
<accession>A0ABR9ZRY1</accession>
<protein>
    <submittedName>
        <fullName evidence="1">Veg family protein</fullName>
    </submittedName>
</protein>
<organism evidence="1 2">
    <name type="scientific">Fusibacter ferrireducens</name>
    <dbReference type="NCBI Taxonomy" id="2785058"/>
    <lineage>
        <taxon>Bacteria</taxon>
        <taxon>Bacillati</taxon>
        <taxon>Bacillota</taxon>
        <taxon>Clostridia</taxon>
        <taxon>Eubacteriales</taxon>
        <taxon>Eubacteriales Family XII. Incertae Sedis</taxon>
        <taxon>Fusibacter</taxon>
    </lineage>
</organism>
<dbReference type="InterPro" id="IPR009366">
    <property type="entry name" value="Protein_Veg"/>
</dbReference>
<evidence type="ECO:0000313" key="2">
    <source>
        <dbReference type="Proteomes" id="UP000614200"/>
    </source>
</evidence>
<keyword evidence="2" id="KW-1185">Reference proteome</keyword>
<reference evidence="1 2" key="1">
    <citation type="submission" date="2020-11" db="EMBL/GenBank/DDBJ databases">
        <title>Fusibacter basophilias sp. nov.</title>
        <authorList>
            <person name="Qiu D."/>
        </authorList>
    </citation>
    <scope>NUCLEOTIDE SEQUENCE [LARGE SCALE GENOMIC DNA]</scope>
    <source>
        <strain evidence="1 2">Q10-2</strain>
    </source>
</reference>